<protein>
    <recommendedName>
        <fullName evidence="4">DUF4468 domain-containing protein</fullName>
    </recommendedName>
</protein>
<name>A0A161LFM9_9BACT</name>
<evidence type="ECO:0000313" key="3">
    <source>
        <dbReference type="Proteomes" id="UP000076586"/>
    </source>
</evidence>
<keyword evidence="3" id="KW-1185">Reference proteome</keyword>
<gene>
    <name evidence="2" type="ORF">PJIAN_3776</name>
</gene>
<dbReference type="EMBL" id="BDCR01000003">
    <property type="protein sequence ID" value="GAT63447.1"/>
    <property type="molecule type" value="Genomic_DNA"/>
</dbReference>
<evidence type="ECO:0000313" key="2">
    <source>
        <dbReference type="EMBL" id="GAT63447.1"/>
    </source>
</evidence>
<evidence type="ECO:0000256" key="1">
    <source>
        <dbReference type="SAM" id="SignalP"/>
    </source>
</evidence>
<keyword evidence="1" id="KW-0732">Signal</keyword>
<dbReference type="STRING" id="681398.PJIAN_3776"/>
<proteinExistence type="predicted"/>
<feature type="chain" id="PRO_5007824788" description="DUF4468 domain-containing protein" evidence="1">
    <location>
        <begin position="20"/>
        <end position="222"/>
    </location>
</feature>
<evidence type="ECO:0008006" key="4">
    <source>
        <dbReference type="Google" id="ProtNLM"/>
    </source>
</evidence>
<dbReference type="RefSeq" id="WP_153802544.1">
    <property type="nucleotide sequence ID" value="NZ_BDCR01000003.1"/>
</dbReference>
<dbReference type="AlphaFoldDB" id="A0A161LFM9"/>
<dbReference type="Proteomes" id="UP000076586">
    <property type="component" value="Unassembled WGS sequence"/>
</dbReference>
<organism evidence="2 3">
    <name type="scientific">Paludibacter jiangxiensis</name>
    <dbReference type="NCBI Taxonomy" id="681398"/>
    <lineage>
        <taxon>Bacteria</taxon>
        <taxon>Pseudomonadati</taxon>
        <taxon>Bacteroidota</taxon>
        <taxon>Bacteroidia</taxon>
        <taxon>Bacteroidales</taxon>
        <taxon>Paludibacteraceae</taxon>
        <taxon>Paludibacter</taxon>
    </lineage>
</organism>
<dbReference type="OrthoDB" id="1041650at2"/>
<sequence>MKIFALISMLFIGAIHLCAQNELMLQASDLQDKVLQDRGFTSEAGIAGTPYVNETNTEGSFYLSNKTVIKSLTRLNCYYGNFEFVSKGKIHLVNTAGIDSVKLDGSVYVYRSFSPDGQNQPKAVKVIERKGSNGIYEYRQVEYKPEVKAGGFIDPKPACFEWVDPVYLLEVKDKIVVLKNVKSVTDLFPKNEEAIKKYIKENRINFNKPDKLKRLLDYISQL</sequence>
<reference evidence="3" key="1">
    <citation type="submission" date="2016-04" db="EMBL/GenBank/DDBJ databases">
        <title>Draft genome sequence of Paludibacter jiangxiensis strain NM7.</title>
        <authorList>
            <person name="Qiu Y."/>
            <person name="Matsuura N."/>
            <person name="Ohashi A."/>
            <person name="Tourlousse M.D."/>
            <person name="Sekiguchi Y."/>
        </authorList>
    </citation>
    <scope>NUCLEOTIDE SEQUENCE [LARGE SCALE GENOMIC DNA]</scope>
    <source>
        <strain evidence="3">NM7</strain>
    </source>
</reference>
<reference evidence="3" key="2">
    <citation type="journal article" date="2017" name="Genome Announc.">
        <title>Draft genome sequence of Paludibacter jiangxiensis NM7(T), a propionate-producing fermentative bacterium.</title>
        <authorList>
            <person name="Qiu Y.-L."/>
            <person name="Tourlousse D.M."/>
            <person name="Matsuura N."/>
            <person name="Ohashi A."/>
            <person name="Sekiguchi Y."/>
        </authorList>
    </citation>
    <scope>NUCLEOTIDE SEQUENCE [LARGE SCALE GENOMIC DNA]</scope>
    <source>
        <strain evidence="3">NM7</strain>
    </source>
</reference>
<feature type="signal peptide" evidence="1">
    <location>
        <begin position="1"/>
        <end position="19"/>
    </location>
</feature>
<comment type="caution">
    <text evidence="2">The sequence shown here is derived from an EMBL/GenBank/DDBJ whole genome shotgun (WGS) entry which is preliminary data.</text>
</comment>
<accession>A0A161LFM9</accession>